<dbReference type="Pfam" id="PF08713">
    <property type="entry name" value="DNA_alkylation"/>
    <property type="match status" value="1"/>
</dbReference>
<protein>
    <submittedName>
        <fullName evidence="1">DNA alkylation repair protein</fullName>
    </submittedName>
</protein>
<sequence>MTTYYKILKKQMEDQADPLQAKKMAAYMKNQFLFYGIPSPKRKALYKNFLKEEKTKKMVDWELLDQCFEDQHREFQYFVCDYLVALASYIPFEEVDRIQAYIQKGNWWDTTDALDQVIGKMGLRDTRIKQEMILWTKSDEIWIKRAAIDHQLLYKEKTDTQLLETILLNCLGSHEFFIDKAIGWALRQYSKTNPRWVESFVKQHHTALSSLTIKEASKYLTKKKTCEQ</sequence>
<name>A0A7X9RHI6_9FIRM</name>
<dbReference type="Gene3D" id="1.20.1660.10">
    <property type="entry name" value="Hypothetical protein (EF3068)"/>
    <property type="match status" value="1"/>
</dbReference>
<proteinExistence type="predicted"/>
<dbReference type="RefSeq" id="WP_168964499.1">
    <property type="nucleotide sequence ID" value="NZ_JABAFR010000001.1"/>
</dbReference>
<evidence type="ECO:0000313" key="2">
    <source>
        <dbReference type="Proteomes" id="UP000540014"/>
    </source>
</evidence>
<dbReference type="InterPro" id="IPR014825">
    <property type="entry name" value="DNA_alkylation"/>
</dbReference>
<evidence type="ECO:0000313" key="1">
    <source>
        <dbReference type="EMBL" id="NME43402.1"/>
    </source>
</evidence>
<dbReference type="Gene3D" id="1.25.40.290">
    <property type="entry name" value="ARM repeat domains"/>
    <property type="match status" value="1"/>
</dbReference>
<dbReference type="PANTHER" id="PTHR34070:SF1">
    <property type="entry name" value="DNA ALKYLATION REPAIR PROTEIN"/>
    <property type="match status" value="1"/>
</dbReference>
<dbReference type="CDD" id="cd07064">
    <property type="entry name" value="AlkD_like_1"/>
    <property type="match status" value="1"/>
</dbReference>
<dbReference type="EMBL" id="JABAFR010000001">
    <property type="protein sequence ID" value="NME43402.1"/>
    <property type="molecule type" value="Genomic_DNA"/>
</dbReference>
<dbReference type="AlphaFoldDB" id="A0A7X9RHI6"/>
<comment type="caution">
    <text evidence="1">The sequence shown here is derived from an EMBL/GenBank/DDBJ whole genome shotgun (WGS) entry which is preliminary data.</text>
</comment>
<reference evidence="1 2" key="1">
    <citation type="submission" date="2020-04" db="EMBL/GenBank/DDBJ databases">
        <authorList>
            <person name="Hitch T.C.A."/>
            <person name="Wylensek D."/>
            <person name="Clavel T."/>
        </authorList>
    </citation>
    <scope>NUCLEOTIDE SEQUENCE [LARGE SCALE GENOMIC DNA]</scope>
    <source>
        <strain evidence="1 2">BSM-383-APC-22F</strain>
    </source>
</reference>
<dbReference type="InterPro" id="IPR016024">
    <property type="entry name" value="ARM-type_fold"/>
</dbReference>
<gene>
    <name evidence="1" type="ORF">HF861_00675</name>
</gene>
<dbReference type="SUPFAM" id="SSF48371">
    <property type="entry name" value="ARM repeat"/>
    <property type="match status" value="1"/>
</dbReference>
<organism evidence="1 2">
    <name type="scientific">Faecalicoccus pleomorphus</name>
    <dbReference type="NCBI Taxonomy" id="1323"/>
    <lineage>
        <taxon>Bacteria</taxon>
        <taxon>Bacillati</taxon>
        <taxon>Bacillota</taxon>
        <taxon>Erysipelotrichia</taxon>
        <taxon>Erysipelotrichales</taxon>
        <taxon>Erysipelotrichaceae</taxon>
        <taxon>Faecalicoccus</taxon>
    </lineage>
</organism>
<dbReference type="Proteomes" id="UP000540014">
    <property type="component" value="Unassembled WGS sequence"/>
</dbReference>
<accession>A0A7X9RHI6</accession>
<dbReference type="PANTHER" id="PTHR34070">
    <property type="entry name" value="ARMADILLO-TYPE FOLD"/>
    <property type="match status" value="1"/>
</dbReference>